<dbReference type="Gene3D" id="1.20.120.420">
    <property type="entry name" value="translation initiation factor eif-2b, domain 1"/>
    <property type="match status" value="1"/>
</dbReference>
<sequence length="419" mass="45506">MSTSNQDSSSGLRSIRLIEGKPFEETQAVEIIDQLLLPHQFKWITISNPIEAHRAIKAMNIRGAPAIGSLAALALACGLLRLSTTKGGDLSLEDIKEYLKLNSVLLISARPTAVNLQEAIERVNTQFEQLLSDVNHSSSIIIVNSLVEMCKLIWTEDVERNKKIGSLGAQWLIESLKLKPTEKLSILTVCNTGSLATSGYGTALGVITALHEMNRLEHTYFMQTTPYLQGARLTSLELQTLSIPSTMIGKLELDPIPFSLSSQASADLDELTHHQNNNDRIASNGDTANKISTYQISLICKYGNNPKLKPRIPVMIAAPRTTIDLSIQTGESISIEERSSLEACTVRGKVINGGSLQGNVADDGQVNVATVLVTPQNTVALNPAFDVTPANLIDAISTEVGVIVKDSGNDQFDLRTYFK</sequence>
<dbReference type="Pfam" id="PF01008">
    <property type="entry name" value="IF-2B"/>
    <property type="match status" value="2"/>
</dbReference>
<dbReference type="GO" id="GO:0019509">
    <property type="term" value="P:L-methionine salvage from methylthioadenosine"/>
    <property type="evidence" value="ECO:0007669"/>
    <property type="project" value="TreeGrafter"/>
</dbReference>
<dbReference type="Gene3D" id="3.40.50.10470">
    <property type="entry name" value="Translation initiation factor eif-2b, domain 2"/>
    <property type="match status" value="1"/>
</dbReference>
<dbReference type="EMBL" id="PKSL01000007">
    <property type="protein sequence ID" value="POW16430.1"/>
    <property type="molecule type" value="Genomic_DNA"/>
</dbReference>
<dbReference type="InterPro" id="IPR037171">
    <property type="entry name" value="NagB/RpiA_transferase-like"/>
</dbReference>
<comment type="caution">
    <text evidence="5">The sequence shown here is derived from an EMBL/GenBank/DDBJ whole genome shotgun (WGS) entry which is preliminary data.</text>
</comment>
<keyword evidence="3" id="KW-0413">Isomerase</keyword>
<evidence type="ECO:0000256" key="3">
    <source>
        <dbReference type="ARBA" id="ARBA00023235"/>
    </source>
</evidence>
<dbReference type="Proteomes" id="UP000239156">
    <property type="component" value="Unassembled WGS sequence"/>
</dbReference>
<dbReference type="InterPro" id="IPR000649">
    <property type="entry name" value="IF-2B-related"/>
</dbReference>
<organism evidence="5 6">
    <name type="scientific">Puccinia striiformis</name>
    <dbReference type="NCBI Taxonomy" id="27350"/>
    <lineage>
        <taxon>Eukaryota</taxon>
        <taxon>Fungi</taxon>
        <taxon>Dikarya</taxon>
        <taxon>Basidiomycota</taxon>
        <taxon>Pucciniomycotina</taxon>
        <taxon>Pucciniomycetes</taxon>
        <taxon>Pucciniales</taxon>
        <taxon>Pucciniaceae</taxon>
        <taxon>Puccinia</taxon>
    </lineage>
</organism>
<accession>A0A2S4W3U3</accession>
<gene>
    <name evidence="5" type="ORF">PSTT_01259</name>
</gene>
<name>A0A2S4W3U3_9BASI</name>
<reference evidence="5" key="1">
    <citation type="submission" date="2017-12" db="EMBL/GenBank/DDBJ databases">
        <title>Gene loss provides genomic basis for host adaptation in cereal stripe rust fungi.</title>
        <authorList>
            <person name="Xia C."/>
        </authorList>
    </citation>
    <scope>NUCLEOTIDE SEQUENCE [LARGE SCALE GENOMIC DNA]</scope>
    <source>
        <strain evidence="5">93-210</strain>
    </source>
</reference>
<dbReference type="NCBIfam" id="TIGR00512">
    <property type="entry name" value="salvage_mtnA"/>
    <property type="match status" value="1"/>
</dbReference>
<dbReference type="NCBIfam" id="TIGR00524">
    <property type="entry name" value="eIF-2B_rel"/>
    <property type="match status" value="1"/>
</dbReference>
<evidence type="ECO:0000256" key="4">
    <source>
        <dbReference type="RuleBase" id="RU003814"/>
    </source>
</evidence>
<dbReference type="InterPro" id="IPR042529">
    <property type="entry name" value="IF_2B-like_C"/>
</dbReference>
<dbReference type="GO" id="GO:0046523">
    <property type="term" value="F:S-methyl-5-thioribose-1-phosphate isomerase activity"/>
    <property type="evidence" value="ECO:0007669"/>
    <property type="project" value="TreeGrafter"/>
</dbReference>
<dbReference type="PANTHER" id="PTHR43475:SF1">
    <property type="entry name" value="METHYLTHIORIBOSE-1-PHOSPHATE ISOMERASE"/>
    <property type="match status" value="1"/>
</dbReference>
<evidence type="ECO:0000256" key="1">
    <source>
        <dbReference type="ARBA" id="ARBA00007251"/>
    </source>
</evidence>
<protein>
    <recommendedName>
        <fullName evidence="7">S-methyl-5-thioribose-1-phosphate isomerase</fullName>
    </recommendedName>
</protein>
<comment type="similarity">
    <text evidence="1 4">Belongs to the eIF-2B alpha/beta/delta subunits family.</text>
</comment>
<evidence type="ECO:0000256" key="2">
    <source>
        <dbReference type="ARBA" id="ARBA00023167"/>
    </source>
</evidence>
<evidence type="ECO:0000313" key="6">
    <source>
        <dbReference type="Proteomes" id="UP000239156"/>
    </source>
</evidence>
<keyword evidence="2" id="KW-0028">Amino-acid biosynthesis</keyword>
<dbReference type="InterPro" id="IPR027363">
    <property type="entry name" value="M1Pi_N"/>
</dbReference>
<evidence type="ECO:0008006" key="7">
    <source>
        <dbReference type="Google" id="ProtNLM"/>
    </source>
</evidence>
<dbReference type="VEuPathDB" id="FungiDB:PSTT_01259"/>
<keyword evidence="6" id="KW-1185">Reference proteome</keyword>
<keyword evidence="2" id="KW-0486">Methionine biosynthesis</keyword>
<evidence type="ECO:0000313" key="5">
    <source>
        <dbReference type="EMBL" id="POW16430.1"/>
    </source>
</evidence>
<dbReference type="VEuPathDB" id="FungiDB:PSHT_05831"/>
<dbReference type="PANTHER" id="PTHR43475">
    <property type="entry name" value="METHYLTHIORIBOSE-1-PHOSPHATE ISOMERASE"/>
    <property type="match status" value="1"/>
</dbReference>
<dbReference type="FunFam" id="1.20.120.420:FF:000003">
    <property type="entry name" value="Methylthioribose-1-phosphate isomerase"/>
    <property type="match status" value="1"/>
</dbReference>
<dbReference type="InterPro" id="IPR005251">
    <property type="entry name" value="IF-M1Pi"/>
</dbReference>
<dbReference type="AlphaFoldDB" id="A0A2S4W3U3"/>
<dbReference type="SUPFAM" id="SSF100950">
    <property type="entry name" value="NagB/RpiA/CoA transferase-like"/>
    <property type="match status" value="1"/>
</dbReference>
<proteinExistence type="inferred from homology"/>
<dbReference type="InterPro" id="IPR011559">
    <property type="entry name" value="Initiation_fac_2B_a/b/d"/>
</dbReference>